<gene>
    <name evidence="1" type="ORF">S06H3_38464</name>
</gene>
<accession>X1Q0V5</accession>
<evidence type="ECO:0008006" key="2">
    <source>
        <dbReference type="Google" id="ProtNLM"/>
    </source>
</evidence>
<comment type="caution">
    <text evidence="1">The sequence shown here is derived from an EMBL/GenBank/DDBJ whole genome shotgun (WGS) entry which is preliminary data.</text>
</comment>
<evidence type="ECO:0000313" key="1">
    <source>
        <dbReference type="EMBL" id="GAI36844.1"/>
    </source>
</evidence>
<organism evidence="1">
    <name type="scientific">marine sediment metagenome</name>
    <dbReference type="NCBI Taxonomy" id="412755"/>
    <lineage>
        <taxon>unclassified sequences</taxon>
        <taxon>metagenomes</taxon>
        <taxon>ecological metagenomes</taxon>
    </lineage>
</organism>
<name>X1Q0V5_9ZZZZ</name>
<dbReference type="AlphaFoldDB" id="X1Q0V5"/>
<dbReference type="EMBL" id="BARV01023447">
    <property type="protein sequence ID" value="GAI36844.1"/>
    <property type="molecule type" value="Genomic_DNA"/>
</dbReference>
<sequence length="230" mass="25920">MSRLLIHVEGQTEETFVNEVLATHLRGYGYTVVSARIVGNSRQRDRRGGIRAWSTVKKDILTHLKEDPMCLATTMVDYYGLPKISSRAWPGRQAASELPFAQKAATVEAALLEDICGELGESFDRSHFLPYVIMHEFEGMLFSDCERFGQGIGRPDLVSQFQAVRDMFTNPEEINDSPITAPSKRVEVIVPGYEKPLLGCVAVLTIGLEAIRAECPHFREWLERLEAWPH</sequence>
<dbReference type="InterPro" id="IPR025455">
    <property type="entry name" value="DUF4276"/>
</dbReference>
<protein>
    <recommendedName>
        <fullName evidence="2">DUF4276 family protein</fullName>
    </recommendedName>
</protein>
<proteinExistence type="predicted"/>
<reference evidence="1" key="1">
    <citation type="journal article" date="2014" name="Front. Microbiol.">
        <title>High frequency of phylogenetically diverse reductive dehalogenase-homologous genes in deep subseafloor sedimentary metagenomes.</title>
        <authorList>
            <person name="Kawai M."/>
            <person name="Futagami T."/>
            <person name="Toyoda A."/>
            <person name="Takaki Y."/>
            <person name="Nishi S."/>
            <person name="Hori S."/>
            <person name="Arai W."/>
            <person name="Tsubouchi T."/>
            <person name="Morono Y."/>
            <person name="Uchiyama I."/>
            <person name="Ito T."/>
            <person name="Fujiyama A."/>
            <person name="Inagaki F."/>
            <person name="Takami H."/>
        </authorList>
    </citation>
    <scope>NUCLEOTIDE SEQUENCE</scope>
    <source>
        <strain evidence="1">Expedition CK06-06</strain>
    </source>
</reference>
<dbReference type="Pfam" id="PF14103">
    <property type="entry name" value="DUF4276"/>
    <property type="match status" value="1"/>
</dbReference>